<reference evidence="2" key="1">
    <citation type="submission" date="2020-04" db="EMBL/GenBank/DDBJ databases">
        <authorList>
            <person name="Alioto T."/>
            <person name="Alioto T."/>
            <person name="Gomez Garrido J."/>
        </authorList>
    </citation>
    <scope>NUCLEOTIDE SEQUENCE</scope>
    <source>
        <strain evidence="2">A484AB</strain>
    </source>
</reference>
<comment type="caution">
    <text evidence="2">The sequence shown here is derived from an EMBL/GenBank/DDBJ whole genome shotgun (WGS) entry which is preliminary data.</text>
</comment>
<dbReference type="Proteomes" id="UP001152795">
    <property type="component" value="Unassembled WGS sequence"/>
</dbReference>
<evidence type="ECO:0000313" key="3">
    <source>
        <dbReference type="Proteomes" id="UP001152795"/>
    </source>
</evidence>
<evidence type="ECO:0000256" key="1">
    <source>
        <dbReference type="SAM" id="MobiDB-lite"/>
    </source>
</evidence>
<feature type="compositionally biased region" description="Polar residues" evidence="1">
    <location>
        <begin position="8"/>
        <end position="33"/>
    </location>
</feature>
<feature type="region of interest" description="Disordered" evidence="1">
    <location>
        <begin position="449"/>
        <end position="475"/>
    </location>
</feature>
<gene>
    <name evidence="2" type="ORF">PACLA_8A055869</name>
</gene>
<accession>A0A7D9E8R7</accession>
<sequence>SDLDNEFGYSSGTSSDEEQQSGSTEGNCSNSQPKSFNDELASWATKYQVKRAAVNDLLALLKKQGHALPKDARTLLGTPKEVTVLSKCGGQYIYFGIKHGITQVLSAHPGALENGISLELIINIDGRPLFKSSNDQFWPILGSFNNLDVFVIGLYYGKTKPSSLEEYMDDFLQELDALKKEGITFGSKTYKVELHCFSCDAPSRCFLKAIIGHTGYFSCERCQMKGTWKGRVVFNSGDIATLRTEEAFANYDYEAHQKGQTPLICHGVSCINGFALDYMHMVCLGVTRRILHFLKNGPRECKLSSVQLAQISANLLSLKGKMPSKFARQPRSLDELERRKATEFRQFLLYTGPIALKGVVSTKLYQHFLSLSITISIMLESNADRRNSLLNYARQLMQFFVKNCKAVYGETFTVYNVHGLLHLHEDALNNVNVDDMQLCESYNFTTTAETTDNDQDDDDNDPKKTNTRRPRNHLA</sequence>
<dbReference type="PANTHER" id="PTHR33053:SF26">
    <property type="entry name" value="TRANSPOSASE DOMAIN-CONTAINING PROTEIN"/>
    <property type="match status" value="1"/>
</dbReference>
<dbReference type="PANTHER" id="PTHR33053">
    <property type="entry name" value="PROTEIN, PUTATIVE-RELATED"/>
    <property type="match status" value="1"/>
</dbReference>
<feature type="non-terminal residue" evidence="2">
    <location>
        <position position="1"/>
    </location>
</feature>
<name>A0A7D9E8R7_PARCT</name>
<dbReference type="AlphaFoldDB" id="A0A7D9E8R7"/>
<evidence type="ECO:0000313" key="2">
    <source>
        <dbReference type="EMBL" id="CAB4003851.1"/>
    </source>
</evidence>
<protein>
    <submittedName>
        <fullName evidence="2">Uncharacterized protein</fullName>
    </submittedName>
</protein>
<feature type="compositionally biased region" description="Basic residues" evidence="1">
    <location>
        <begin position="465"/>
        <end position="475"/>
    </location>
</feature>
<dbReference type="OrthoDB" id="5988523at2759"/>
<proteinExistence type="predicted"/>
<keyword evidence="3" id="KW-1185">Reference proteome</keyword>
<organism evidence="2 3">
    <name type="scientific">Paramuricea clavata</name>
    <name type="common">Red gorgonian</name>
    <name type="synonym">Violescent sea-whip</name>
    <dbReference type="NCBI Taxonomy" id="317549"/>
    <lineage>
        <taxon>Eukaryota</taxon>
        <taxon>Metazoa</taxon>
        <taxon>Cnidaria</taxon>
        <taxon>Anthozoa</taxon>
        <taxon>Octocorallia</taxon>
        <taxon>Malacalcyonacea</taxon>
        <taxon>Plexauridae</taxon>
        <taxon>Paramuricea</taxon>
    </lineage>
</organism>
<dbReference type="EMBL" id="CACRXK020004743">
    <property type="protein sequence ID" value="CAB4003851.1"/>
    <property type="molecule type" value="Genomic_DNA"/>
</dbReference>
<feature type="region of interest" description="Disordered" evidence="1">
    <location>
        <begin position="1"/>
        <end position="33"/>
    </location>
</feature>
<feature type="compositionally biased region" description="Acidic residues" evidence="1">
    <location>
        <begin position="451"/>
        <end position="460"/>
    </location>
</feature>